<dbReference type="GO" id="GO:0005783">
    <property type="term" value="C:endoplasmic reticulum"/>
    <property type="evidence" value="ECO:0007669"/>
    <property type="project" value="TreeGrafter"/>
</dbReference>
<dbReference type="GO" id="GO:0034399">
    <property type="term" value="C:nuclear periphery"/>
    <property type="evidence" value="ECO:0007669"/>
    <property type="project" value="TreeGrafter"/>
</dbReference>
<keyword evidence="5 8" id="KW-0472">Membrane</keyword>
<feature type="compositionally biased region" description="Basic residues" evidence="7">
    <location>
        <begin position="144"/>
        <end position="159"/>
    </location>
</feature>
<dbReference type="Pfam" id="PF08198">
    <property type="entry name" value="Thymopoietin"/>
    <property type="match status" value="1"/>
</dbReference>
<evidence type="ECO:0000256" key="1">
    <source>
        <dbReference type="ARBA" id="ARBA00004540"/>
    </source>
</evidence>
<comment type="subcellular location">
    <subcellularLocation>
        <location evidence="1">Nucleus inner membrane</location>
    </subcellularLocation>
</comment>
<accession>A0A2H9TLB3</accession>
<evidence type="ECO:0000256" key="3">
    <source>
        <dbReference type="ARBA" id="ARBA00022692"/>
    </source>
</evidence>
<evidence type="ECO:0000259" key="9">
    <source>
        <dbReference type="SMART" id="SM01261"/>
    </source>
</evidence>
<evidence type="ECO:0000256" key="8">
    <source>
        <dbReference type="SAM" id="Phobius"/>
    </source>
</evidence>
<comment type="caution">
    <text evidence="10">The sequence shown here is derived from an EMBL/GenBank/DDBJ whole genome shotgun (WGS) entry which is preliminary data.</text>
</comment>
<dbReference type="PANTHER" id="PTHR47808">
    <property type="entry name" value="INNER NUCLEAR MEMBRANE PROTEIN HEH2-RELATED"/>
    <property type="match status" value="1"/>
</dbReference>
<feature type="compositionally biased region" description="Basic residues" evidence="7">
    <location>
        <begin position="86"/>
        <end position="96"/>
    </location>
</feature>
<keyword evidence="4 8" id="KW-1133">Transmembrane helix</keyword>
<dbReference type="InterPro" id="IPR018996">
    <property type="entry name" value="Man1/Src1-like_C"/>
</dbReference>
<dbReference type="InterPro" id="IPR013146">
    <property type="entry name" value="LEM-like_dom"/>
</dbReference>
<evidence type="ECO:0000313" key="11">
    <source>
        <dbReference type="Proteomes" id="UP000240830"/>
    </source>
</evidence>
<dbReference type="OrthoDB" id="2503928at2759"/>
<name>A0A2H9TLB3_9FUNG</name>
<dbReference type="CDD" id="cd12935">
    <property type="entry name" value="LEM_like"/>
    <property type="match status" value="1"/>
</dbReference>
<dbReference type="STRING" id="1246581.A0A2H9TLB3"/>
<proteinExistence type="predicted"/>
<dbReference type="Gene3D" id="1.10.720.40">
    <property type="match status" value="1"/>
</dbReference>
<keyword evidence="3 8" id="KW-0812">Transmembrane</keyword>
<dbReference type="InterPro" id="IPR044780">
    <property type="entry name" value="Heh2/Src1"/>
</dbReference>
<dbReference type="Proteomes" id="UP000240830">
    <property type="component" value="Unassembled WGS sequence"/>
</dbReference>
<evidence type="ECO:0000256" key="6">
    <source>
        <dbReference type="ARBA" id="ARBA00023242"/>
    </source>
</evidence>
<evidence type="ECO:0000256" key="2">
    <source>
        <dbReference type="ARBA" id="ARBA00022553"/>
    </source>
</evidence>
<evidence type="ECO:0000256" key="5">
    <source>
        <dbReference type="ARBA" id="ARBA00023136"/>
    </source>
</evidence>
<organism evidence="10 11">
    <name type="scientific">Paramicrosporidium saccamoebae</name>
    <dbReference type="NCBI Taxonomy" id="1246581"/>
    <lineage>
        <taxon>Eukaryota</taxon>
        <taxon>Fungi</taxon>
        <taxon>Fungi incertae sedis</taxon>
        <taxon>Cryptomycota</taxon>
        <taxon>Cryptomycota incertae sedis</taxon>
        <taxon>Paramicrosporidium</taxon>
    </lineage>
</organism>
<sequence length="633" mass="71191">MVRTAEYLSDDFDPSKLTKPQLRSILASHGVVDLPPATARKEVLLELFEENIRSKAQSIKKAARVRASDKGIAFLDAESQPSPKRSPPRAKSRRGRSTAETRSRGRTTTRTVSKSPTRRSSGKDKRGRSPGKERSLLVEEKSPVKKSPRKQLSVRKRSSSRSPTPTRTSKPARSPTPTRTSKPARSPTPTKSSKRAKSPTPTRSSTPTRRTQSPARASSPLSILQRSLPKYSDSPQSATAKLHDRLEFIATANRLSGAKKVIEPTRRTRSKSPIRSLILKTNPSKYLLRPLLRRLSPILRFLFIGLVAVLVGMYVRFKVFYPLPYCQSGVELTRYLPRSTRDVIQMWQELCVPCPVHGSCRNGSLVCEDGFVERPNWIALGSACVPDYRKMSMVDDMVTKIRTLLADRAGKALCGEVDERMRVVTDAELARLLPLAHPHAEWNSMQFDSLYRLALLDLGKNSAAYGIDLSHNPIDSQIMLQSKTPRITLKCRLQLFCQNVYARFFIQIWTGGALIVLLLLVSLVGYNNSKTTRRVDELVQAVLQILAEQDALNRRDPTVTSTISIHQIRDALFFKNNVRLRNRLWPKVCRAISLNSNVRESVMSIKGEQHRVWEWIGSDVLSPLRHHVSLSSS</sequence>
<feature type="compositionally biased region" description="Low complexity" evidence="7">
    <location>
        <begin position="160"/>
        <end position="191"/>
    </location>
</feature>
<feature type="compositionally biased region" description="Basic and acidic residues" evidence="7">
    <location>
        <begin position="130"/>
        <end position="143"/>
    </location>
</feature>
<feature type="domain" description="LEM-like" evidence="9">
    <location>
        <begin position="5"/>
        <end position="57"/>
    </location>
</feature>
<feature type="compositionally biased region" description="Low complexity" evidence="7">
    <location>
        <begin position="198"/>
        <end position="217"/>
    </location>
</feature>
<reference evidence="10 11" key="1">
    <citation type="submission" date="2016-10" db="EMBL/GenBank/DDBJ databases">
        <title>The genome of Paramicrosporidium saccamoebae is the missing link in understanding Cryptomycota and Microsporidia evolution.</title>
        <authorList>
            <person name="Quandt C.A."/>
            <person name="Beaudet D."/>
            <person name="Corsaro D."/>
            <person name="Michel R."/>
            <person name="Corradi N."/>
            <person name="James T."/>
        </authorList>
    </citation>
    <scope>NUCLEOTIDE SEQUENCE [LARGE SCALE GENOMIC DNA]</scope>
    <source>
        <strain evidence="10 11">KSL3</strain>
    </source>
</reference>
<dbReference type="GO" id="GO:0005637">
    <property type="term" value="C:nuclear inner membrane"/>
    <property type="evidence" value="ECO:0007669"/>
    <property type="project" value="UniProtKB-SubCell"/>
</dbReference>
<evidence type="ECO:0000313" key="10">
    <source>
        <dbReference type="EMBL" id="PJF18537.1"/>
    </source>
</evidence>
<dbReference type="GO" id="GO:0071763">
    <property type="term" value="P:nuclear membrane organization"/>
    <property type="evidence" value="ECO:0007669"/>
    <property type="project" value="TreeGrafter"/>
</dbReference>
<gene>
    <name evidence="10" type="ORF">PSACC_01689</name>
</gene>
<dbReference type="Gene3D" id="1.10.10.1180">
    <property type="entry name" value="MAN1, winged-helix domain"/>
    <property type="match status" value="1"/>
</dbReference>
<dbReference type="InterPro" id="IPR041885">
    <property type="entry name" value="MAN1_winged_helix_dom"/>
</dbReference>
<dbReference type="GO" id="GO:0003677">
    <property type="term" value="F:DNA binding"/>
    <property type="evidence" value="ECO:0007669"/>
    <property type="project" value="InterPro"/>
</dbReference>
<keyword evidence="6" id="KW-0539">Nucleus</keyword>
<dbReference type="Pfam" id="PF09402">
    <property type="entry name" value="MSC"/>
    <property type="match status" value="1"/>
</dbReference>
<dbReference type="SMART" id="SM01261">
    <property type="entry name" value="Thymopoietin"/>
    <property type="match status" value="1"/>
</dbReference>
<evidence type="ECO:0000256" key="7">
    <source>
        <dbReference type="SAM" id="MobiDB-lite"/>
    </source>
</evidence>
<keyword evidence="2" id="KW-0597">Phosphoprotein</keyword>
<feature type="transmembrane region" description="Helical" evidence="8">
    <location>
        <begin position="504"/>
        <end position="526"/>
    </location>
</feature>
<protein>
    <recommendedName>
        <fullName evidence="9">LEM-like domain-containing protein</fullName>
    </recommendedName>
</protein>
<feature type="transmembrane region" description="Helical" evidence="8">
    <location>
        <begin position="298"/>
        <end position="317"/>
    </location>
</feature>
<dbReference type="GO" id="GO:0003682">
    <property type="term" value="F:chromatin binding"/>
    <property type="evidence" value="ECO:0007669"/>
    <property type="project" value="InterPro"/>
</dbReference>
<keyword evidence="11" id="KW-1185">Reference proteome</keyword>
<dbReference type="EMBL" id="MTSL01000117">
    <property type="protein sequence ID" value="PJF18537.1"/>
    <property type="molecule type" value="Genomic_DNA"/>
</dbReference>
<feature type="region of interest" description="Disordered" evidence="7">
    <location>
        <begin position="64"/>
        <end position="237"/>
    </location>
</feature>
<evidence type="ECO:0000256" key="4">
    <source>
        <dbReference type="ARBA" id="ARBA00022989"/>
    </source>
</evidence>
<dbReference type="AlphaFoldDB" id="A0A2H9TLB3"/>
<dbReference type="InterPro" id="IPR011015">
    <property type="entry name" value="LEM/LEM-like_dom_sf"/>
</dbReference>
<dbReference type="PANTHER" id="PTHR47808:SF2">
    <property type="entry name" value="LEM DOMAIN-CONTAINING PROTEIN 2"/>
    <property type="match status" value="1"/>
</dbReference>